<accession>A0A1R3KQW5</accession>
<evidence type="ECO:0000256" key="5">
    <source>
        <dbReference type="ARBA" id="ARBA00022824"/>
    </source>
</evidence>
<dbReference type="EMBL" id="AWUE01012350">
    <property type="protein sequence ID" value="OMP09483.1"/>
    <property type="molecule type" value="Genomic_DNA"/>
</dbReference>
<dbReference type="AlphaFoldDB" id="A0A1R3KQW5"/>
<reference evidence="11" key="1">
    <citation type="submission" date="2013-09" db="EMBL/GenBank/DDBJ databases">
        <title>Corchorus olitorius genome sequencing.</title>
        <authorList>
            <person name="Alam M."/>
            <person name="Haque M.S."/>
            <person name="Islam M.S."/>
            <person name="Emdad E.M."/>
            <person name="Islam M.M."/>
            <person name="Ahmed B."/>
            <person name="Halim A."/>
            <person name="Hossen Q.M.M."/>
            <person name="Hossain M.Z."/>
            <person name="Ahmed R."/>
            <person name="Khan M.M."/>
            <person name="Islam R."/>
            <person name="Rashid M.M."/>
            <person name="Khan S.A."/>
            <person name="Rahman M.S."/>
            <person name="Alam M."/>
            <person name="Yahiya A.S."/>
            <person name="Khan M.S."/>
            <person name="Azam M.S."/>
            <person name="Haque T."/>
            <person name="Lashkar M.Z.H."/>
            <person name="Akhand A.I."/>
            <person name="Morshed G."/>
            <person name="Roy S."/>
            <person name="Uddin K.S."/>
            <person name="Rabeya T."/>
            <person name="Hossain A.S."/>
            <person name="Chowdhury A."/>
            <person name="Snigdha A.R."/>
            <person name="Mortoza M.S."/>
            <person name="Matin S.A."/>
            <person name="Hoque S.M.E."/>
            <person name="Islam M.K."/>
            <person name="Roy D.K."/>
            <person name="Haider R."/>
            <person name="Moosa M.M."/>
            <person name="Elias S.M."/>
            <person name="Hasan A.M."/>
            <person name="Jahan S."/>
            <person name="Shafiuddin M."/>
            <person name="Mahmood N."/>
            <person name="Shommy N.S."/>
        </authorList>
    </citation>
    <scope>NUCLEOTIDE SEQUENCE [LARGE SCALE GENOMIC DNA]</scope>
    <source>
        <strain evidence="11">cv. O-4</strain>
    </source>
</reference>
<dbReference type="GO" id="GO:0005886">
    <property type="term" value="C:plasma membrane"/>
    <property type="evidence" value="ECO:0007669"/>
    <property type="project" value="UniProtKB-SubCell"/>
</dbReference>
<dbReference type="InterPro" id="IPR055282">
    <property type="entry name" value="PPI1-4"/>
</dbReference>
<dbReference type="GO" id="GO:0005789">
    <property type="term" value="C:endoplasmic reticulum membrane"/>
    <property type="evidence" value="ECO:0007669"/>
    <property type="project" value="UniProtKB-SubCell"/>
</dbReference>
<evidence type="ECO:0000256" key="8">
    <source>
        <dbReference type="ARBA" id="ARBA00023136"/>
    </source>
</evidence>
<gene>
    <name evidence="10" type="ORF">COLO4_05441</name>
</gene>
<evidence type="ECO:0000256" key="9">
    <source>
        <dbReference type="ARBA" id="ARBA00038080"/>
    </source>
</evidence>
<evidence type="ECO:0000313" key="10">
    <source>
        <dbReference type="EMBL" id="OMP09483.1"/>
    </source>
</evidence>
<organism evidence="10 11">
    <name type="scientific">Corchorus olitorius</name>
    <dbReference type="NCBI Taxonomy" id="93759"/>
    <lineage>
        <taxon>Eukaryota</taxon>
        <taxon>Viridiplantae</taxon>
        <taxon>Streptophyta</taxon>
        <taxon>Embryophyta</taxon>
        <taxon>Tracheophyta</taxon>
        <taxon>Spermatophyta</taxon>
        <taxon>Magnoliopsida</taxon>
        <taxon>eudicotyledons</taxon>
        <taxon>Gunneridae</taxon>
        <taxon>Pentapetalae</taxon>
        <taxon>rosids</taxon>
        <taxon>malvids</taxon>
        <taxon>Malvales</taxon>
        <taxon>Malvaceae</taxon>
        <taxon>Grewioideae</taxon>
        <taxon>Apeibeae</taxon>
        <taxon>Corchorus</taxon>
    </lineage>
</organism>
<evidence type="ECO:0000256" key="4">
    <source>
        <dbReference type="ARBA" id="ARBA00022692"/>
    </source>
</evidence>
<keyword evidence="11" id="KW-1185">Reference proteome</keyword>
<comment type="similarity">
    <text evidence="9">Belongs to the plant Proton pump-interactor protein family.</text>
</comment>
<proteinExistence type="inferred from homology"/>
<evidence type="ECO:0000313" key="11">
    <source>
        <dbReference type="Proteomes" id="UP000187203"/>
    </source>
</evidence>
<sequence>MATATIQRNVMQNYATHENGGILQTNPYEAVKSIDQINDLIFLMLEENPDPESRIQQAVKLLASLNEDLFRVTQRVRQREFEESQAYRQLSCLEEIEKDFRRAWTNRGDELASLKRDLDKLNFSNNAYKDSPIKSEDKINNYNLHFRMHHGTNNMRNEKKLLKEINASCQKKKDYSTLSVDEISIRIRNLQWDFYYYPINMVSEKQVVEEIHELKLARDKAIANAPIMEKDSRDEDR</sequence>
<keyword evidence="5" id="KW-0256">Endoplasmic reticulum</keyword>
<dbReference type="OrthoDB" id="1096364at2759"/>
<name>A0A1R3KQW5_9ROSI</name>
<evidence type="ECO:0000256" key="7">
    <source>
        <dbReference type="ARBA" id="ARBA00023054"/>
    </source>
</evidence>
<keyword evidence="8" id="KW-0472">Membrane</keyword>
<evidence type="ECO:0000256" key="3">
    <source>
        <dbReference type="ARBA" id="ARBA00022475"/>
    </source>
</evidence>
<keyword evidence="3" id="KW-1003">Cell membrane</keyword>
<comment type="caution">
    <text evidence="10">The sequence shown here is derived from an EMBL/GenBank/DDBJ whole genome shotgun (WGS) entry which is preliminary data.</text>
</comment>
<evidence type="ECO:0000256" key="1">
    <source>
        <dbReference type="ARBA" id="ARBA00004162"/>
    </source>
</evidence>
<evidence type="ECO:0000256" key="2">
    <source>
        <dbReference type="ARBA" id="ARBA00004389"/>
    </source>
</evidence>
<dbReference type="PANTHER" id="PTHR32219">
    <property type="entry name" value="RNA-BINDING PROTEIN YLMH-RELATED"/>
    <property type="match status" value="1"/>
</dbReference>
<keyword evidence="4" id="KW-0812">Transmembrane</keyword>
<keyword evidence="7" id="KW-0175">Coiled coil</keyword>
<keyword evidence="6" id="KW-1133">Transmembrane helix</keyword>
<dbReference type="PANTHER" id="PTHR32219:SF16">
    <property type="entry name" value="CORE-2_I-BRANCHING BETA-1,6-N-ACETYLGLUCOSAMINYLTRANSFERASE FAMILY PROTEIN"/>
    <property type="match status" value="1"/>
</dbReference>
<evidence type="ECO:0000256" key="6">
    <source>
        <dbReference type="ARBA" id="ARBA00022989"/>
    </source>
</evidence>
<comment type="subcellular location">
    <subcellularLocation>
        <location evidence="1">Cell membrane</location>
        <topology evidence="1">Single-pass membrane protein</topology>
    </subcellularLocation>
    <subcellularLocation>
        <location evidence="2">Endoplasmic reticulum membrane</location>
        <topology evidence="2">Single-pass membrane protein</topology>
    </subcellularLocation>
</comment>
<protein>
    <submittedName>
        <fullName evidence="10">Uncharacterized protein</fullName>
    </submittedName>
</protein>
<dbReference type="Proteomes" id="UP000187203">
    <property type="component" value="Unassembled WGS sequence"/>
</dbReference>